<proteinExistence type="inferred from homology"/>
<sequence>MSFKSTPYLPLNDSDFDGREAPSFRRSPQIRWRFLAFASFLSICLNIAFAYSWLSEHRRDARASNQLYSPAQDIIEYHSVKFHSGFGKDIPIYDRPPSKEVDEAWAGLYEFAYNKIPREQARLLANKTYPVLDQEGQYMIALDVFHQLHCLNQMRKAMYPEYYEATPEGIHTPHMAHCISSLRQSLMCSADVTPIVWQWSERSKKVFERSDVVHTCRRFDKIQDWAQEHFLDHQQDMSVYIEDDLEIEAF</sequence>
<keyword evidence="3" id="KW-0472">Membrane</keyword>
<comment type="pathway">
    <text evidence="1">Mycotoxin biosynthesis.</text>
</comment>
<feature type="transmembrane region" description="Helical" evidence="3">
    <location>
        <begin position="34"/>
        <end position="54"/>
    </location>
</feature>
<dbReference type="EMBL" id="JBANRG010000003">
    <property type="protein sequence ID" value="KAK7468588.1"/>
    <property type="molecule type" value="Genomic_DNA"/>
</dbReference>
<comment type="caution">
    <text evidence="4">The sequence shown here is derived from an EMBL/GenBank/DDBJ whole genome shotgun (WGS) entry which is preliminary data.</text>
</comment>
<evidence type="ECO:0000256" key="3">
    <source>
        <dbReference type="SAM" id="Phobius"/>
    </source>
</evidence>
<dbReference type="PANTHER" id="PTHR33365:SF4">
    <property type="entry name" value="CYCLOCHLOROTINE BIOSYNTHESIS PROTEIN O"/>
    <property type="match status" value="1"/>
</dbReference>
<name>A0ABR1K0J3_9AGAR</name>
<dbReference type="PANTHER" id="PTHR33365">
    <property type="entry name" value="YALI0B05434P"/>
    <property type="match status" value="1"/>
</dbReference>
<comment type="similarity">
    <text evidence="2">Belongs to the ustYa family.</text>
</comment>
<dbReference type="Pfam" id="PF11807">
    <property type="entry name" value="UstYa"/>
    <property type="match status" value="1"/>
</dbReference>
<evidence type="ECO:0000256" key="1">
    <source>
        <dbReference type="ARBA" id="ARBA00004685"/>
    </source>
</evidence>
<keyword evidence="3" id="KW-1133">Transmembrane helix</keyword>
<reference evidence="4 5" key="1">
    <citation type="submission" date="2024-01" db="EMBL/GenBank/DDBJ databases">
        <title>A draft genome for the cacao thread blight pathogen Marasmiellus scandens.</title>
        <authorList>
            <person name="Baruah I.K."/>
            <person name="Leung J."/>
            <person name="Bukari Y."/>
            <person name="Amoako-Attah I."/>
            <person name="Meinhardt L.W."/>
            <person name="Bailey B.A."/>
            <person name="Cohen S.P."/>
        </authorList>
    </citation>
    <scope>NUCLEOTIDE SEQUENCE [LARGE SCALE GENOMIC DNA]</scope>
    <source>
        <strain evidence="4 5">GH-19</strain>
    </source>
</reference>
<evidence type="ECO:0000256" key="2">
    <source>
        <dbReference type="ARBA" id="ARBA00035112"/>
    </source>
</evidence>
<keyword evidence="3" id="KW-0812">Transmembrane</keyword>
<evidence type="ECO:0008006" key="6">
    <source>
        <dbReference type="Google" id="ProtNLM"/>
    </source>
</evidence>
<organism evidence="4 5">
    <name type="scientific">Marasmiellus scandens</name>
    <dbReference type="NCBI Taxonomy" id="2682957"/>
    <lineage>
        <taxon>Eukaryota</taxon>
        <taxon>Fungi</taxon>
        <taxon>Dikarya</taxon>
        <taxon>Basidiomycota</taxon>
        <taxon>Agaricomycotina</taxon>
        <taxon>Agaricomycetes</taxon>
        <taxon>Agaricomycetidae</taxon>
        <taxon>Agaricales</taxon>
        <taxon>Marasmiineae</taxon>
        <taxon>Omphalotaceae</taxon>
        <taxon>Marasmiellus</taxon>
    </lineage>
</organism>
<dbReference type="InterPro" id="IPR021765">
    <property type="entry name" value="UstYa-like"/>
</dbReference>
<dbReference type="Proteomes" id="UP001498398">
    <property type="component" value="Unassembled WGS sequence"/>
</dbReference>
<keyword evidence="5" id="KW-1185">Reference proteome</keyword>
<evidence type="ECO:0000313" key="4">
    <source>
        <dbReference type="EMBL" id="KAK7468588.1"/>
    </source>
</evidence>
<accession>A0ABR1K0J3</accession>
<gene>
    <name evidence="4" type="ORF">VKT23_003092</name>
</gene>
<protein>
    <recommendedName>
        <fullName evidence="6">Tat pathway signal sequence</fullName>
    </recommendedName>
</protein>
<evidence type="ECO:0000313" key="5">
    <source>
        <dbReference type="Proteomes" id="UP001498398"/>
    </source>
</evidence>